<sequence>MQKKLTDIMNEDFERFINFIQAVVERPGMFFVNNVEDFSLVILGYRAACSNHSQSYEAVNDFFNNFKGFINKHYGMSEDLDWARLIRFHCVNDFTTLEFLKRKLNEFIAGMV</sequence>
<evidence type="ECO:0000313" key="1">
    <source>
        <dbReference type="EMBL" id="GGH70863.1"/>
    </source>
</evidence>
<evidence type="ECO:0000313" key="2">
    <source>
        <dbReference type="Proteomes" id="UP000627292"/>
    </source>
</evidence>
<protein>
    <submittedName>
        <fullName evidence="1">Uncharacterized protein</fullName>
    </submittedName>
</protein>
<accession>A0A917J0N5</accession>
<dbReference type="Proteomes" id="UP000627292">
    <property type="component" value="Unassembled WGS sequence"/>
</dbReference>
<name>A0A917J0N5_9BACT</name>
<organism evidence="1 2">
    <name type="scientific">Filimonas zeae</name>
    <dbReference type="NCBI Taxonomy" id="1737353"/>
    <lineage>
        <taxon>Bacteria</taxon>
        <taxon>Pseudomonadati</taxon>
        <taxon>Bacteroidota</taxon>
        <taxon>Chitinophagia</taxon>
        <taxon>Chitinophagales</taxon>
        <taxon>Chitinophagaceae</taxon>
        <taxon>Filimonas</taxon>
    </lineage>
</organism>
<gene>
    <name evidence="1" type="ORF">GCM10011379_29580</name>
</gene>
<keyword evidence="2" id="KW-1185">Reference proteome</keyword>
<dbReference type="EMBL" id="BMIB01000003">
    <property type="protein sequence ID" value="GGH70863.1"/>
    <property type="molecule type" value="Genomic_DNA"/>
</dbReference>
<proteinExistence type="predicted"/>
<reference evidence="1" key="2">
    <citation type="submission" date="2020-09" db="EMBL/GenBank/DDBJ databases">
        <authorList>
            <person name="Sun Q."/>
            <person name="Zhou Y."/>
        </authorList>
    </citation>
    <scope>NUCLEOTIDE SEQUENCE</scope>
    <source>
        <strain evidence="1">CGMCC 1.15290</strain>
    </source>
</reference>
<comment type="caution">
    <text evidence="1">The sequence shown here is derived from an EMBL/GenBank/DDBJ whole genome shotgun (WGS) entry which is preliminary data.</text>
</comment>
<dbReference type="AlphaFoldDB" id="A0A917J0N5"/>
<reference evidence="1" key="1">
    <citation type="journal article" date="2014" name="Int. J. Syst. Evol. Microbiol.">
        <title>Complete genome sequence of Corynebacterium casei LMG S-19264T (=DSM 44701T), isolated from a smear-ripened cheese.</title>
        <authorList>
            <consortium name="US DOE Joint Genome Institute (JGI-PGF)"/>
            <person name="Walter F."/>
            <person name="Albersmeier A."/>
            <person name="Kalinowski J."/>
            <person name="Ruckert C."/>
        </authorList>
    </citation>
    <scope>NUCLEOTIDE SEQUENCE</scope>
    <source>
        <strain evidence="1">CGMCC 1.15290</strain>
    </source>
</reference>